<keyword evidence="5" id="KW-1185">Reference proteome</keyword>
<proteinExistence type="inferred from homology"/>
<evidence type="ECO:0000313" key="5">
    <source>
        <dbReference type="Proteomes" id="UP001303889"/>
    </source>
</evidence>
<protein>
    <recommendedName>
        <fullName evidence="3">NmrA-like domain-containing protein</fullName>
    </recommendedName>
</protein>
<dbReference type="InterPro" id="IPR036291">
    <property type="entry name" value="NAD(P)-bd_dom_sf"/>
</dbReference>
<evidence type="ECO:0000313" key="4">
    <source>
        <dbReference type="EMBL" id="KAK3902311.1"/>
    </source>
</evidence>
<dbReference type="Gene3D" id="3.90.25.10">
    <property type="entry name" value="UDP-galactose 4-epimerase, domain 1"/>
    <property type="match status" value="1"/>
</dbReference>
<dbReference type="InterPro" id="IPR051164">
    <property type="entry name" value="NmrA-like_oxidored"/>
</dbReference>
<dbReference type="GO" id="GO:0005634">
    <property type="term" value="C:nucleus"/>
    <property type="evidence" value="ECO:0007669"/>
    <property type="project" value="TreeGrafter"/>
</dbReference>
<dbReference type="InterPro" id="IPR008030">
    <property type="entry name" value="NmrA-like"/>
</dbReference>
<evidence type="ECO:0000259" key="3">
    <source>
        <dbReference type="Pfam" id="PF05368"/>
    </source>
</evidence>
<reference evidence="4" key="2">
    <citation type="submission" date="2023-05" db="EMBL/GenBank/DDBJ databases">
        <authorList>
            <consortium name="Lawrence Berkeley National Laboratory"/>
            <person name="Steindorff A."/>
            <person name="Hensen N."/>
            <person name="Bonometti L."/>
            <person name="Westerberg I."/>
            <person name="Brannstrom I.O."/>
            <person name="Guillou S."/>
            <person name="Cros-Aarteil S."/>
            <person name="Calhoun S."/>
            <person name="Haridas S."/>
            <person name="Kuo A."/>
            <person name="Mondo S."/>
            <person name="Pangilinan J."/>
            <person name="Riley R."/>
            <person name="Labutti K."/>
            <person name="Andreopoulos B."/>
            <person name="Lipzen A."/>
            <person name="Chen C."/>
            <person name="Yanf M."/>
            <person name="Daum C."/>
            <person name="Ng V."/>
            <person name="Clum A."/>
            <person name="Ohm R."/>
            <person name="Martin F."/>
            <person name="Silar P."/>
            <person name="Natvig D."/>
            <person name="Lalanne C."/>
            <person name="Gautier V."/>
            <person name="Ament-Velasquez S.L."/>
            <person name="Kruys A."/>
            <person name="Hutchinson M.I."/>
            <person name="Powell A.J."/>
            <person name="Barry K."/>
            <person name="Miller A.N."/>
            <person name="Grigoriev I.V."/>
            <person name="Debuchy R."/>
            <person name="Gladieux P."/>
            <person name="Thoren M.H."/>
            <person name="Johannesson H."/>
        </authorList>
    </citation>
    <scope>NUCLEOTIDE SEQUENCE</scope>
    <source>
        <strain evidence="4">CBS 103.79</strain>
    </source>
</reference>
<evidence type="ECO:0000256" key="2">
    <source>
        <dbReference type="ARBA" id="ARBA00022857"/>
    </source>
</evidence>
<keyword evidence="2" id="KW-0521">NADP</keyword>
<accession>A0AAN6MK04</accession>
<sequence length="324" mass="35798">MTTPTSKKTITILGATGAQGTGVARTFLSNPLFHVRAVTRNPSSAAAQALSSLGAELVKADLNDPSTLPRALAGSHVIYGVTDFFEPFARYKSAEKAMEVEVGQGVNLARAAAGVEGLEHFIWSTLPDGRGLSEGRVTVPHFEGKNRVERYIKEKDPGLLEKTTFLWVAWYHDNYRFPMFTPVWVPSAGKFVQLGNYEGEVPISTIGDVRANVGRFVEKVVEQPGKTQGGRVVFASSEVRTAREMLGTWARVKGVEAQFVRVSGEAFRELWPLWGEEMGVMMELWDEFRERSWTDAEGREVLTKEDLGVQGLQSLEEAFKGLEL</sequence>
<dbReference type="EMBL" id="MU855518">
    <property type="protein sequence ID" value="KAK3902311.1"/>
    <property type="molecule type" value="Genomic_DNA"/>
</dbReference>
<organism evidence="4 5">
    <name type="scientific">Staphylotrichum tortipilum</name>
    <dbReference type="NCBI Taxonomy" id="2831512"/>
    <lineage>
        <taxon>Eukaryota</taxon>
        <taxon>Fungi</taxon>
        <taxon>Dikarya</taxon>
        <taxon>Ascomycota</taxon>
        <taxon>Pezizomycotina</taxon>
        <taxon>Sordariomycetes</taxon>
        <taxon>Sordariomycetidae</taxon>
        <taxon>Sordariales</taxon>
        <taxon>Chaetomiaceae</taxon>
        <taxon>Staphylotrichum</taxon>
    </lineage>
</organism>
<dbReference type="AlphaFoldDB" id="A0AAN6MK04"/>
<dbReference type="Gene3D" id="3.40.50.720">
    <property type="entry name" value="NAD(P)-binding Rossmann-like Domain"/>
    <property type="match status" value="1"/>
</dbReference>
<evidence type="ECO:0000256" key="1">
    <source>
        <dbReference type="ARBA" id="ARBA00006328"/>
    </source>
</evidence>
<feature type="domain" description="NmrA-like" evidence="3">
    <location>
        <begin position="7"/>
        <end position="291"/>
    </location>
</feature>
<comment type="similarity">
    <text evidence="1">Belongs to the NmrA-type oxidoreductase family.</text>
</comment>
<dbReference type="Proteomes" id="UP001303889">
    <property type="component" value="Unassembled WGS sequence"/>
</dbReference>
<gene>
    <name evidence="4" type="ORF">C8A05DRAFT_44249</name>
</gene>
<dbReference type="SUPFAM" id="SSF51735">
    <property type="entry name" value="NAD(P)-binding Rossmann-fold domains"/>
    <property type="match status" value="1"/>
</dbReference>
<dbReference type="PANTHER" id="PTHR42748:SF28">
    <property type="entry name" value="NMRA-LIKE DOMAIN-CONTAINING PROTEIN"/>
    <property type="match status" value="1"/>
</dbReference>
<reference evidence="4" key="1">
    <citation type="journal article" date="2023" name="Mol. Phylogenet. Evol.">
        <title>Genome-scale phylogeny and comparative genomics of the fungal order Sordariales.</title>
        <authorList>
            <person name="Hensen N."/>
            <person name="Bonometti L."/>
            <person name="Westerberg I."/>
            <person name="Brannstrom I.O."/>
            <person name="Guillou S."/>
            <person name="Cros-Aarteil S."/>
            <person name="Calhoun S."/>
            <person name="Haridas S."/>
            <person name="Kuo A."/>
            <person name="Mondo S."/>
            <person name="Pangilinan J."/>
            <person name="Riley R."/>
            <person name="LaButti K."/>
            <person name="Andreopoulos B."/>
            <person name="Lipzen A."/>
            <person name="Chen C."/>
            <person name="Yan M."/>
            <person name="Daum C."/>
            <person name="Ng V."/>
            <person name="Clum A."/>
            <person name="Steindorff A."/>
            <person name="Ohm R.A."/>
            <person name="Martin F."/>
            <person name="Silar P."/>
            <person name="Natvig D.O."/>
            <person name="Lalanne C."/>
            <person name="Gautier V."/>
            <person name="Ament-Velasquez S.L."/>
            <person name="Kruys A."/>
            <person name="Hutchinson M.I."/>
            <person name="Powell A.J."/>
            <person name="Barry K."/>
            <person name="Miller A.N."/>
            <person name="Grigoriev I.V."/>
            <person name="Debuchy R."/>
            <person name="Gladieux P."/>
            <person name="Hiltunen Thoren M."/>
            <person name="Johannesson H."/>
        </authorList>
    </citation>
    <scope>NUCLEOTIDE SEQUENCE</scope>
    <source>
        <strain evidence="4">CBS 103.79</strain>
    </source>
</reference>
<name>A0AAN6MK04_9PEZI</name>
<comment type="caution">
    <text evidence="4">The sequence shown here is derived from an EMBL/GenBank/DDBJ whole genome shotgun (WGS) entry which is preliminary data.</text>
</comment>
<dbReference type="Pfam" id="PF05368">
    <property type="entry name" value="NmrA"/>
    <property type="match status" value="1"/>
</dbReference>
<dbReference type="PANTHER" id="PTHR42748">
    <property type="entry name" value="NITROGEN METABOLITE REPRESSION PROTEIN NMRA FAMILY MEMBER"/>
    <property type="match status" value="1"/>
</dbReference>